<keyword evidence="1" id="KW-0472">Membrane</keyword>
<proteinExistence type="predicted"/>
<name>A0A1E2SIU0_LEIXY</name>
<keyword evidence="1" id="KW-0812">Transmembrane</keyword>
<sequence length="288" mass="30819">MRLGIAASVFGMLVAVGVMYFRFGVIEPVGVLYYSALHDSFVVVVSLTGFSLLALLGQGIERVALDFSAFFVTLAAVVPLSVSEKTLKVIGTADVSCPGGSPCFPESIRPVVDMSVTVFLAAWALKLAVSLMIGFIQRTLRENMPSLVLTALLLVAVGLSWGFARPLFLASANSIALAFSYIVLAGSAFVRMLKTTRRLRRVAYGAVSFVEAVVVIFTLGSRIFGGLDSALLAVFELFAFAFCGVFWILEAALNWPKQQNQFLGVTVAQTQIQRGQAAIKNLSESSPG</sequence>
<gene>
    <name evidence="2" type="ORF">ATY41_04965</name>
</gene>
<feature type="transmembrane region" description="Helical" evidence="1">
    <location>
        <begin position="114"/>
        <end position="135"/>
    </location>
</feature>
<keyword evidence="1" id="KW-1133">Transmembrane helix</keyword>
<feature type="transmembrane region" description="Helical" evidence="1">
    <location>
        <begin position="63"/>
        <end position="82"/>
    </location>
</feature>
<reference evidence="2 3" key="1">
    <citation type="submission" date="2015-11" db="EMBL/GenBank/DDBJ databases">
        <authorList>
            <person name="Zhang Y."/>
            <person name="Guo Z."/>
        </authorList>
    </citation>
    <scope>NUCLEOTIDE SEQUENCE [LARGE SCALE GENOMIC DNA]</scope>
    <source>
        <strain evidence="3">gdw1</strain>
    </source>
</reference>
<dbReference type="AlphaFoldDB" id="A0A1E2SIU0"/>
<protein>
    <submittedName>
        <fullName evidence="2">Uncharacterized protein</fullName>
    </submittedName>
</protein>
<feature type="transmembrane region" description="Helical" evidence="1">
    <location>
        <begin position="147"/>
        <end position="164"/>
    </location>
</feature>
<comment type="caution">
    <text evidence="2">The sequence shown here is derived from an EMBL/GenBank/DDBJ whole genome shotgun (WGS) entry which is preliminary data.</text>
</comment>
<evidence type="ECO:0000256" key="1">
    <source>
        <dbReference type="SAM" id="Phobius"/>
    </source>
</evidence>
<evidence type="ECO:0000313" key="3">
    <source>
        <dbReference type="Proteomes" id="UP000094426"/>
    </source>
</evidence>
<feature type="transmembrane region" description="Helical" evidence="1">
    <location>
        <begin position="31"/>
        <end position="56"/>
    </location>
</feature>
<feature type="transmembrane region" description="Helical" evidence="1">
    <location>
        <begin position="170"/>
        <end position="190"/>
    </location>
</feature>
<feature type="transmembrane region" description="Helical" evidence="1">
    <location>
        <begin position="230"/>
        <end position="249"/>
    </location>
</feature>
<feature type="transmembrane region" description="Helical" evidence="1">
    <location>
        <begin position="7"/>
        <end position="25"/>
    </location>
</feature>
<dbReference type="Proteomes" id="UP000094426">
    <property type="component" value="Unassembled WGS sequence"/>
</dbReference>
<dbReference type="EMBL" id="LNZG01000045">
    <property type="protein sequence ID" value="ODA89620.1"/>
    <property type="molecule type" value="Genomic_DNA"/>
</dbReference>
<accession>A0A1E2SIU0</accession>
<feature type="transmembrane region" description="Helical" evidence="1">
    <location>
        <begin position="202"/>
        <end position="224"/>
    </location>
</feature>
<evidence type="ECO:0000313" key="2">
    <source>
        <dbReference type="EMBL" id="ODA89620.1"/>
    </source>
</evidence>
<organism evidence="2 3">
    <name type="scientific">Leifsonia xyli subsp. xyli</name>
    <dbReference type="NCBI Taxonomy" id="59736"/>
    <lineage>
        <taxon>Bacteria</taxon>
        <taxon>Bacillati</taxon>
        <taxon>Actinomycetota</taxon>
        <taxon>Actinomycetes</taxon>
        <taxon>Micrococcales</taxon>
        <taxon>Microbacteriaceae</taxon>
        <taxon>Leifsonia</taxon>
    </lineage>
</organism>